<gene>
    <name evidence="1" type="ORF">SBU_000236</name>
</gene>
<comment type="caution">
    <text evidence="1">The sequence shown here is derived from an EMBL/GenBank/DDBJ whole genome shotgun (WGS) entry which is preliminary data.</text>
</comment>
<evidence type="ECO:0000313" key="2">
    <source>
        <dbReference type="Proteomes" id="UP000185779"/>
    </source>
</evidence>
<proteinExistence type="predicted"/>
<accession>A0A1F2P6Z4</accession>
<keyword evidence="2" id="KW-1185">Reference proteome</keyword>
<evidence type="ECO:0000313" key="1">
    <source>
        <dbReference type="EMBL" id="OFV66943.1"/>
    </source>
</evidence>
<reference evidence="1" key="1">
    <citation type="submission" date="2016-05" db="EMBL/GenBank/DDBJ databases">
        <title>Microbial consortia oxidize butane by reversing methanogenesis.</title>
        <authorList>
            <person name="Laso-Perez R."/>
            <person name="Richter M."/>
            <person name="Wegener G."/>
            <person name="Musat F."/>
        </authorList>
    </citation>
    <scope>NUCLEOTIDE SEQUENCE [LARGE SCALE GENOMIC DNA]</scope>
    <source>
        <strain evidence="1">BOX1</strain>
    </source>
</reference>
<name>A0A1F2P6Z4_9EURY</name>
<dbReference type="EMBL" id="LYOR01000001">
    <property type="protein sequence ID" value="OFV66943.1"/>
    <property type="molecule type" value="Genomic_DNA"/>
</dbReference>
<dbReference type="AlphaFoldDB" id="A0A1F2P6Z4"/>
<protein>
    <submittedName>
        <fullName evidence="1">Uncharacterized protein</fullName>
    </submittedName>
</protein>
<sequence length="35" mass="4230">MKGERRNREGRFESYPESLGIKLITSRIKHPLDEW</sequence>
<dbReference type="Proteomes" id="UP000185779">
    <property type="component" value="Unassembled WGS sequence"/>
</dbReference>
<organism evidence="1 2">
    <name type="scientific">Candidatus Syntropharchaeum butanivorans</name>
    <dbReference type="NCBI Taxonomy" id="1839936"/>
    <lineage>
        <taxon>Archaea</taxon>
        <taxon>Methanobacteriati</taxon>
        <taxon>Methanobacteriota</taxon>
        <taxon>Stenosarchaea group</taxon>
        <taxon>Methanomicrobia</taxon>
        <taxon>Methanosarcinales</taxon>
        <taxon>ANME-2 cluster</taxon>
        <taxon>Candidatus Syntropharchaeum</taxon>
    </lineage>
</organism>
<dbReference type="STRING" id="1839936.SBU_000236"/>